<organism evidence="2 3">
    <name type="scientific">Truncatella angustata</name>
    <dbReference type="NCBI Taxonomy" id="152316"/>
    <lineage>
        <taxon>Eukaryota</taxon>
        <taxon>Fungi</taxon>
        <taxon>Dikarya</taxon>
        <taxon>Ascomycota</taxon>
        <taxon>Pezizomycotina</taxon>
        <taxon>Sordariomycetes</taxon>
        <taxon>Xylariomycetidae</taxon>
        <taxon>Amphisphaeriales</taxon>
        <taxon>Sporocadaceae</taxon>
        <taxon>Truncatella</taxon>
    </lineage>
</organism>
<accession>A0A9P8UGU8</accession>
<reference evidence="2" key="1">
    <citation type="journal article" date="2021" name="Nat. Commun.">
        <title>Genetic determinants of endophytism in the Arabidopsis root mycobiome.</title>
        <authorList>
            <person name="Mesny F."/>
            <person name="Miyauchi S."/>
            <person name="Thiergart T."/>
            <person name="Pickel B."/>
            <person name="Atanasova L."/>
            <person name="Karlsson M."/>
            <person name="Huettel B."/>
            <person name="Barry K.W."/>
            <person name="Haridas S."/>
            <person name="Chen C."/>
            <person name="Bauer D."/>
            <person name="Andreopoulos W."/>
            <person name="Pangilinan J."/>
            <person name="LaButti K."/>
            <person name="Riley R."/>
            <person name="Lipzen A."/>
            <person name="Clum A."/>
            <person name="Drula E."/>
            <person name="Henrissat B."/>
            <person name="Kohler A."/>
            <person name="Grigoriev I.V."/>
            <person name="Martin F.M."/>
            <person name="Hacquard S."/>
        </authorList>
    </citation>
    <scope>NUCLEOTIDE SEQUENCE</scope>
    <source>
        <strain evidence="2">MPI-SDFR-AT-0073</strain>
    </source>
</reference>
<feature type="compositionally biased region" description="Basic and acidic residues" evidence="1">
    <location>
        <begin position="86"/>
        <end position="100"/>
    </location>
</feature>
<evidence type="ECO:0000256" key="1">
    <source>
        <dbReference type="SAM" id="MobiDB-lite"/>
    </source>
</evidence>
<evidence type="ECO:0000313" key="3">
    <source>
        <dbReference type="Proteomes" id="UP000758603"/>
    </source>
</evidence>
<feature type="region of interest" description="Disordered" evidence="1">
    <location>
        <begin position="142"/>
        <end position="163"/>
    </location>
</feature>
<dbReference type="EMBL" id="JAGPXC010000006">
    <property type="protein sequence ID" value="KAH6651777.1"/>
    <property type="molecule type" value="Genomic_DNA"/>
</dbReference>
<protein>
    <submittedName>
        <fullName evidence="2">Uncharacterized protein</fullName>
    </submittedName>
</protein>
<dbReference type="AlphaFoldDB" id="A0A9P8UGU8"/>
<sequence>MAIRDCSNYMGTADTRRLLIRRDLGGEADVRCPSEPLKQHHAPGPQRTHVPFTKLGYLPGPSDWGCAPRLAASPAATAGSVTAAAKQKESRVSMEGEEKNKKKKERLVSLQGEEERERNLDLLGNDCASLLDQRAAQVLGGDGVGLDKGGQGHDEGDRGEGRELHCVGDGERLANLFV</sequence>
<dbReference type="Proteomes" id="UP000758603">
    <property type="component" value="Unassembled WGS sequence"/>
</dbReference>
<feature type="compositionally biased region" description="Low complexity" evidence="1">
    <location>
        <begin position="76"/>
        <end position="85"/>
    </location>
</feature>
<evidence type="ECO:0000313" key="2">
    <source>
        <dbReference type="EMBL" id="KAH6651777.1"/>
    </source>
</evidence>
<dbReference type="RefSeq" id="XP_045956055.1">
    <property type="nucleotide sequence ID" value="XM_046107659.1"/>
</dbReference>
<feature type="region of interest" description="Disordered" evidence="1">
    <location>
        <begin position="76"/>
        <end position="114"/>
    </location>
</feature>
<name>A0A9P8UGU8_9PEZI</name>
<dbReference type="GeneID" id="70136550"/>
<proteinExistence type="predicted"/>
<gene>
    <name evidence="2" type="ORF">BKA67DRAFT_660565</name>
</gene>
<comment type="caution">
    <text evidence="2">The sequence shown here is derived from an EMBL/GenBank/DDBJ whole genome shotgun (WGS) entry which is preliminary data.</text>
</comment>
<feature type="compositionally biased region" description="Basic and acidic residues" evidence="1">
    <location>
        <begin position="150"/>
        <end position="163"/>
    </location>
</feature>
<keyword evidence="3" id="KW-1185">Reference proteome</keyword>